<protein>
    <submittedName>
        <fullName evidence="2">NERD domain-containing protein</fullName>
    </submittedName>
</protein>
<dbReference type="InterPro" id="IPR011528">
    <property type="entry name" value="NERD"/>
</dbReference>
<name>A0A9X3L5S1_9BACI</name>
<dbReference type="PROSITE" id="PS50965">
    <property type="entry name" value="NERD"/>
    <property type="match status" value="1"/>
</dbReference>
<evidence type="ECO:0000313" key="2">
    <source>
        <dbReference type="EMBL" id="MCZ8531845.1"/>
    </source>
</evidence>
<reference evidence="2" key="1">
    <citation type="submission" date="2022-05" db="EMBL/GenBank/DDBJ databases">
        <authorList>
            <person name="Colautti A."/>
            <person name="Iacumin L."/>
        </authorList>
    </citation>
    <scope>NUCLEOTIDE SEQUENCE</scope>
    <source>
        <strain evidence="2">DSM 30747</strain>
    </source>
</reference>
<dbReference type="Proteomes" id="UP001152172">
    <property type="component" value="Unassembled WGS sequence"/>
</dbReference>
<dbReference type="EMBL" id="JAMKBI010000001">
    <property type="protein sequence ID" value="MCZ8531845.1"/>
    <property type="molecule type" value="Genomic_DNA"/>
</dbReference>
<accession>A0A9X3L5S1</accession>
<proteinExistence type="predicted"/>
<dbReference type="AlphaFoldDB" id="A0A9X3L5S1"/>
<feature type="domain" description="NERD" evidence="1">
    <location>
        <begin position="30"/>
        <end position="147"/>
    </location>
</feature>
<comment type="caution">
    <text evidence="2">The sequence shown here is derived from an EMBL/GenBank/DDBJ whole genome shotgun (WGS) entry which is preliminary data.</text>
</comment>
<gene>
    <name evidence="2" type="ORF">M9R61_00630</name>
</gene>
<organism evidence="2 3">
    <name type="scientific">Psychrobacillus psychrodurans</name>
    <dbReference type="NCBI Taxonomy" id="126157"/>
    <lineage>
        <taxon>Bacteria</taxon>
        <taxon>Bacillati</taxon>
        <taxon>Bacillota</taxon>
        <taxon>Bacilli</taxon>
        <taxon>Bacillales</taxon>
        <taxon>Bacillaceae</taxon>
        <taxon>Psychrobacillus</taxon>
    </lineage>
</organism>
<sequence length="305" mass="35631">MNGHFALLNRLRDGYGLGDFIREEIRKQEAGVRGEDRLVARLNELRLHGEFRVFSDVCLVLDDWKVQIDCLVVTDRCCIVLESKNISGHLYFNEELDEFYKEENGVESPISNPYFQLMRHVRFMKEFLRKTHPLMKVTGAVIMTAKSHRIMQKPTHYPIYKLESMIERVTQIYNSSGGTSFSGEELELVEKLLQENRSDYEYPPLCEHYRIPPSEIRLGVECPSCSELGMRPTGKTWTCVYCNKRDRNAHKKAVNDYFLLINNKITNRDFRKFCMVESIYAASRMLGNMDLHMHKAGGKTYYTKK</sequence>
<evidence type="ECO:0000313" key="3">
    <source>
        <dbReference type="Proteomes" id="UP001152172"/>
    </source>
</evidence>
<dbReference type="RefSeq" id="WP_269920539.1">
    <property type="nucleotide sequence ID" value="NZ_JAMKBI010000001.1"/>
</dbReference>
<dbReference type="Pfam" id="PF08378">
    <property type="entry name" value="NERD"/>
    <property type="match status" value="1"/>
</dbReference>
<evidence type="ECO:0000259" key="1">
    <source>
        <dbReference type="PROSITE" id="PS50965"/>
    </source>
</evidence>
<keyword evidence="3" id="KW-1185">Reference proteome</keyword>